<proteinExistence type="evidence at transcript level"/>
<dbReference type="PANTHER" id="PTHR31213:SF24">
    <property type="entry name" value="OS08G0374000 PROTEIN"/>
    <property type="match status" value="1"/>
</dbReference>
<sequence length="151" mass="16522">MAQSVSVEIDLKVPAQKAWDAIRDSASLFPKIMPSHFKSIEVIGDGNVGTIRRIKYGEGMKTATHESERIEALDKTNMTVTYTVIEGEVLSVFKVFKPTIKLLPGADANSCRLSWTVEFEPVGNTIPPPEPIKEAATNIFKAVEGYLLATA</sequence>
<reference evidence="3" key="1">
    <citation type="submission" date="2022-02" db="EMBL/GenBank/DDBJ databases">
        <authorList>
            <person name="Li C."/>
            <person name="Liang F."/>
            <person name="Liu L."/>
            <person name="Zhao W."/>
            <person name="Liu Y."/>
            <person name="Yang C."/>
        </authorList>
    </citation>
    <scope>NUCLEOTIDE SEQUENCE</scope>
</reference>
<evidence type="ECO:0000259" key="2">
    <source>
        <dbReference type="SMART" id="SM01037"/>
    </source>
</evidence>
<dbReference type="Pfam" id="PF00407">
    <property type="entry name" value="Bet_v_1"/>
    <property type="match status" value="1"/>
</dbReference>
<evidence type="ECO:0000313" key="3">
    <source>
        <dbReference type="EMBL" id="WAM46956.1"/>
    </source>
</evidence>
<dbReference type="PANTHER" id="PTHR31213">
    <property type="entry name" value="OS08G0374000 PROTEIN-RELATED"/>
    <property type="match status" value="1"/>
</dbReference>
<dbReference type="InterPro" id="IPR000916">
    <property type="entry name" value="Bet_v_I/MLP"/>
</dbReference>
<dbReference type="SUPFAM" id="SSF55961">
    <property type="entry name" value="Bet v1-like"/>
    <property type="match status" value="1"/>
</dbReference>
<dbReference type="GO" id="GO:0038023">
    <property type="term" value="F:signaling receptor activity"/>
    <property type="evidence" value="ECO:0007669"/>
    <property type="project" value="InterPro"/>
</dbReference>
<dbReference type="GO" id="GO:0010427">
    <property type="term" value="F:abscisic acid binding"/>
    <property type="evidence" value="ECO:0007669"/>
    <property type="project" value="InterPro"/>
</dbReference>
<dbReference type="InterPro" id="IPR024949">
    <property type="entry name" value="Bet_v_I_allergen"/>
</dbReference>
<evidence type="ECO:0000256" key="1">
    <source>
        <dbReference type="ARBA" id="ARBA00009744"/>
    </source>
</evidence>
<dbReference type="CDD" id="cd07816">
    <property type="entry name" value="Bet_v1-like"/>
    <property type="match status" value="1"/>
</dbReference>
<dbReference type="GO" id="GO:0006952">
    <property type="term" value="P:defense response"/>
    <property type="evidence" value="ECO:0007669"/>
    <property type="project" value="InterPro"/>
</dbReference>
<feature type="domain" description="Bet v I/Major latex protein" evidence="2">
    <location>
        <begin position="1"/>
        <end position="150"/>
    </location>
</feature>
<protein>
    <submittedName>
        <fullName evidence="3">PR10</fullName>
    </submittedName>
</protein>
<dbReference type="SMART" id="SM01037">
    <property type="entry name" value="Bet_v_1"/>
    <property type="match status" value="1"/>
</dbReference>
<dbReference type="AlphaFoldDB" id="A0A9E9IW60"/>
<dbReference type="EMBL" id="OM743228">
    <property type="protein sequence ID" value="WAM46956.1"/>
    <property type="molecule type" value="mRNA"/>
</dbReference>
<dbReference type="GO" id="GO:0004864">
    <property type="term" value="F:protein phosphatase inhibitor activity"/>
    <property type="evidence" value="ECO:0007669"/>
    <property type="project" value="InterPro"/>
</dbReference>
<dbReference type="InterPro" id="IPR050279">
    <property type="entry name" value="Plant_def-hormone_signal"/>
</dbReference>
<dbReference type="FunFam" id="3.30.530.20:FF:000007">
    <property type="entry name" value="Major pollen allergen Bet v 1-A"/>
    <property type="match status" value="1"/>
</dbReference>
<dbReference type="GO" id="GO:0005634">
    <property type="term" value="C:nucleus"/>
    <property type="evidence" value="ECO:0007669"/>
    <property type="project" value="TreeGrafter"/>
</dbReference>
<name>A0A9E9IW60_9CONI</name>
<dbReference type="Gene3D" id="3.30.530.20">
    <property type="match status" value="1"/>
</dbReference>
<dbReference type="GO" id="GO:0009738">
    <property type="term" value="P:abscisic acid-activated signaling pathway"/>
    <property type="evidence" value="ECO:0007669"/>
    <property type="project" value="InterPro"/>
</dbReference>
<accession>A0A9E9IW60</accession>
<comment type="similarity">
    <text evidence="1">Belongs to the BetVI family.</text>
</comment>
<dbReference type="PRINTS" id="PR00634">
    <property type="entry name" value="BETALLERGEN"/>
</dbReference>
<dbReference type="InterPro" id="IPR023393">
    <property type="entry name" value="START-like_dom_sf"/>
</dbReference>
<organism evidence="3">
    <name type="scientific">Picea asperata</name>
    <dbReference type="NCBI Taxonomy" id="162306"/>
    <lineage>
        <taxon>Eukaryota</taxon>
        <taxon>Viridiplantae</taxon>
        <taxon>Streptophyta</taxon>
        <taxon>Embryophyta</taxon>
        <taxon>Tracheophyta</taxon>
        <taxon>Spermatophyta</taxon>
        <taxon>Pinopsida</taxon>
        <taxon>Pinidae</taxon>
        <taxon>Conifers I</taxon>
        <taxon>Pinales</taxon>
        <taxon>Pinaceae</taxon>
        <taxon>Picea</taxon>
    </lineage>
</organism>
<dbReference type="GO" id="GO:0005737">
    <property type="term" value="C:cytoplasm"/>
    <property type="evidence" value="ECO:0007669"/>
    <property type="project" value="TreeGrafter"/>
</dbReference>